<evidence type="ECO:0000256" key="3">
    <source>
        <dbReference type="ARBA" id="ARBA00012663"/>
    </source>
</evidence>
<dbReference type="PANTHER" id="PTHR21040:SF4">
    <property type="entry name" value="BETA-N-ACETYLHEXOSAMINIDASE"/>
    <property type="match status" value="1"/>
</dbReference>
<evidence type="ECO:0000256" key="1">
    <source>
        <dbReference type="ARBA" id="ARBA00001231"/>
    </source>
</evidence>
<gene>
    <name evidence="8" type="ORF">WR25_05408</name>
</gene>
<keyword evidence="6" id="KW-0472">Membrane</keyword>
<dbReference type="Gene3D" id="3.20.20.80">
    <property type="entry name" value="Glycosidases"/>
    <property type="match status" value="1"/>
</dbReference>
<accession>A0A2A2K9W8</accession>
<dbReference type="EC" id="3.2.1.52" evidence="3"/>
<evidence type="ECO:0000256" key="2">
    <source>
        <dbReference type="ARBA" id="ARBA00006285"/>
    </source>
</evidence>
<evidence type="ECO:0000256" key="6">
    <source>
        <dbReference type="SAM" id="Phobius"/>
    </source>
</evidence>
<evidence type="ECO:0000259" key="7">
    <source>
        <dbReference type="Pfam" id="PF00728"/>
    </source>
</evidence>
<feature type="region of interest" description="Disordered" evidence="5">
    <location>
        <begin position="64"/>
        <end position="138"/>
    </location>
</feature>
<feature type="transmembrane region" description="Helical" evidence="6">
    <location>
        <begin position="12"/>
        <end position="31"/>
    </location>
</feature>
<dbReference type="OrthoDB" id="47475at2759"/>
<organism evidence="8 9">
    <name type="scientific">Diploscapter pachys</name>
    <dbReference type="NCBI Taxonomy" id="2018661"/>
    <lineage>
        <taxon>Eukaryota</taxon>
        <taxon>Metazoa</taxon>
        <taxon>Ecdysozoa</taxon>
        <taxon>Nematoda</taxon>
        <taxon>Chromadorea</taxon>
        <taxon>Rhabditida</taxon>
        <taxon>Rhabditina</taxon>
        <taxon>Rhabditomorpha</taxon>
        <taxon>Rhabditoidea</taxon>
        <taxon>Rhabditidae</taxon>
        <taxon>Diploscapter</taxon>
    </lineage>
</organism>
<evidence type="ECO:0000256" key="4">
    <source>
        <dbReference type="ARBA" id="ARBA00022801"/>
    </source>
</evidence>
<dbReference type="GO" id="GO:0004563">
    <property type="term" value="F:beta-N-acetylhexosaminidase activity"/>
    <property type="evidence" value="ECO:0007669"/>
    <property type="project" value="UniProtKB-EC"/>
</dbReference>
<feature type="compositionally biased region" description="Polar residues" evidence="5">
    <location>
        <begin position="109"/>
        <end position="118"/>
    </location>
</feature>
<keyword evidence="9" id="KW-1185">Reference proteome</keyword>
<keyword evidence="6" id="KW-0812">Transmembrane</keyword>
<keyword evidence="4" id="KW-0378">Hydrolase</keyword>
<dbReference type="PANTHER" id="PTHR21040">
    <property type="entry name" value="BCDNA.GH04120"/>
    <property type="match status" value="1"/>
</dbReference>
<keyword evidence="6" id="KW-1133">Transmembrane helix</keyword>
<dbReference type="InterPro" id="IPR017853">
    <property type="entry name" value="GH"/>
</dbReference>
<dbReference type="AlphaFoldDB" id="A0A2A2K9W8"/>
<reference evidence="8 9" key="1">
    <citation type="journal article" date="2017" name="Curr. Biol.">
        <title>Genome architecture and evolution of a unichromosomal asexual nematode.</title>
        <authorList>
            <person name="Fradin H."/>
            <person name="Zegar C."/>
            <person name="Gutwein M."/>
            <person name="Lucas J."/>
            <person name="Kovtun M."/>
            <person name="Corcoran D."/>
            <person name="Baugh L.R."/>
            <person name="Kiontke K."/>
            <person name="Gunsalus K."/>
            <person name="Fitch D.H."/>
            <person name="Piano F."/>
        </authorList>
    </citation>
    <scope>NUCLEOTIDE SEQUENCE [LARGE SCALE GENOMIC DNA]</scope>
    <source>
        <strain evidence="8">PF1309</strain>
    </source>
</reference>
<dbReference type="InterPro" id="IPR015883">
    <property type="entry name" value="Glyco_hydro_20_cat"/>
</dbReference>
<sequence>MSLIRVLRRRGMSYIIKGAIIVCFVIFLVNITSSYPKGSPLILQHQIDNAPSVVHQNVAENFHEPPFAQPQNQEHHEDQPEPQKLVDKAQPRKVKPILGQDDEHEPESETQALQQPVNKNPAVDTKYESVQLKTPRTEDEKLATQLKYTAQAPATKPNRKGAFYENIFVHFDLKGAPPRISYFVNLLKLVANSGATGILLEWEEMFPWKGKLEQFKSTDAYNNEEVKEILDTAKNLGLTIVPLVQTFGHLEWILKFEEMRKYRENDAYPQVICLGDDEGLEYVREALRQVIEVHKDYGLPFFHIGADEAFEFGVCEKSRAWIRQNASEGGKQTLALNHLKVTAEFVKSLTGQETTVLAWHDMLKDFQSQLIKNLKLGTLVEPVVWDYSENIVTMPDYSFSVLAENFPTIWASSAYKGANFPGAKYIDIRHYETNNRAWVTTKSTQQRKFSKFQGIIITGWQRYDHLAGLCEILPMGTPSMVLQVQIALQAPNLDMNAYRAAAGRILQCERDAFSVNQLNLINNRCGFHGFAVYSYFQGHIKDLWARLEEELEGNHHIQGWGSRYSRRHNVTQNWYISSIMSTVDNLLAQADSAENQLREHMKPLFFDNTIDEFLFLTTRPFSDRLRALKQDMERLRGLRTFPKRHFPISKDPTEL</sequence>
<dbReference type="SUPFAM" id="SSF51445">
    <property type="entry name" value="(Trans)glycosidases"/>
    <property type="match status" value="1"/>
</dbReference>
<comment type="catalytic activity">
    <reaction evidence="1">
        <text>Hydrolysis of terminal non-reducing N-acetyl-D-hexosamine residues in N-acetyl-beta-D-hexosaminides.</text>
        <dbReference type="EC" id="3.2.1.52"/>
    </reaction>
</comment>
<feature type="compositionally biased region" description="Basic and acidic residues" evidence="5">
    <location>
        <begin position="73"/>
        <end position="90"/>
    </location>
</feature>
<dbReference type="GO" id="GO:0005975">
    <property type="term" value="P:carbohydrate metabolic process"/>
    <property type="evidence" value="ECO:0007669"/>
    <property type="project" value="InterPro"/>
</dbReference>
<dbReference type="InterPro" id="IPR038901">
    <property type="entry name" value="HEXDC-like"/>
</dbReference>
<dbReference type="Pfam" id="PF00728">
    <property type="entry name" value="Glyco_hydro_20"/>
    <property type="match status" value="1"/>
</dbReference>
<protein>
    <recommendedName>
        <fullName evidence="3">beta-N-acetylhexosaminidase</fullName>
        <ecNumber evidence="3">3.2.1.52</ecNumber>
    </recommendedName>
</protein>
<comment type="caution">
    <text evidence="8">The sequence shown here is derived from an EMBL/GenBank/DDBJ whole genome shotgun (WGS) entry which is preliminary data.</text>
</comment>
<proteinExistence type="inferred from homology"/>
<evidence type="ECO:0000313" key="8">
    <source>
        <dbReference type="EMBL" id="PAV70776.1"/>
    </source>
</evidence>
<dbReference type="STRING" id="2018661.A0A2A2K9W8"/>
<dbReference type="Proteomes" id="UP000218231">
    <property type="component" value="Unassembled WGS sequence"/>
</dbReference>
<evidence type="ECO:0000313" key="9">
    <source>
        <dbReference type="Proteomes" id="UP000218231"/>
    </source>
</evidence>
<dbReference type="CDD" id="cd06565">
    <property type="entry name" value="GH20_GcnA-like"/>
    <property type="match status" value="1"/>
</dbReference>
<dbReference type="EMBL" id="LIAE01009215">
    <property type="protein sequence ID" value="PAV70776.1"/>
    <property type="molecule type" value="Genomic_DNA"/>
</dbReference>
<comment type="similarity">
    <text evidence="2">Belongs to the glycosyl hydrolase 20 family.</text>
</comment>
<name>A0A2A2K9W8_9BILA</name>
<evidence type="ECO:0000256" key="5">
    <source>
        <dbReference type="SAM" id="MobiDB-lite"/>
    </source>
</evidence>
<feature type="domain" description="Glycoside hydrolase family 20 catalytic" evidence="7">
    <location>
        <begin position="216"/>
        <end position="387"/>
    </location>
</feature>